<gene>
    <name evidence="1" type="ORF">GWR21_05795</name>
</gene>
<dbReference type="Proteomes" id="UP000476411">
    <property type="component" value="Chromosome"/>
</dbReference>
<proteinExistence type="predicted"/>
<reference evidence="1 2" key="1">
    <citation type="submission" date="2020-01" db="EMBL/GenBank/DDBJ databases">
        <title>Complete genome sequence of Chitinophaga sp. H33E-04 isolated from quinoa roots.</title>
        <authorList>
            <person name="Weon H.-Y."/>
            <person name="Lee S.A."/>
        </authorList>
    </citation>
    <scope>NUCLEOTIDE SEQUENCE [LARGE SCALE GENOMIC DNA]</scope>
    <source>
        <strain evidence="1 2">H33E-04</strain>
    </source>
</reference>
<keyword evidence="2" id="KW-1185">Reference proteome</keyword>
<protein>
    <submittedName>
        <fullName evidence="1">Uncharacterized protein</fullName>
    </submittedName>
</protein>
<dbReference type="AlphaFoldDB" id="A0A6B9ZF01"/>
<accession>A0A6B9ZF01</accession>
<name>A0A6B9ZF01_9BACT</name>
<evidence type="ECO:0000313" key="1">
    <source>
        <dbReference type="EMBL" id="QHS59123.1"/>
    </source>
</evidence>
<dbReference type="EMBL" id="CP048113">
    <property type="protein sequence ID" value="QHS59123.1"/>
    <property type="molecule type" value="Genomic_DNA"/>
</dbReference>
<organism evidence="1 2">
    <name type="scientific">Chitinophaga agri</name>
    <dbReference type="NCBI Taxonomy" id="2703787"/>
    <lineage>
        <taxon>Bacteria</taxon>
        <taxon>Pseudomonadati</taxon>
        <taxon>Bacteroidota</taxon>
        <taxon>Chitinophagia</taxon>
        <taxon>Chitinophagales</taxon>
        <taxon>Chitinophagaceae</taxon>
        <taxon>Chitinophaga</taxon>
    </lineage>
</organism>
<dbReference type="KEGG" id="chih:GWR21_05795"/>
<evidence type="ECO:0000313" key="2">
    <source>
        <dbReference type="Proteomes" id="UP000476411"/>
    </source>
</evidence>
<sequence>MRPITPALQSLIVAMTLFLFTEEGANVSEGTGAYVNYKYPNMDAAQVSNGRLSTSDRQSAAVTAGR</sequence>
<dbReference type="RefSeq" id="WP_162330825.1">
    <property type="nucleotide sequence ID" value="NZ_CP048113.1"/>
</dbReference>